<dbReference type="Pfam" id="PF14765">
    <property type="entry name" value="PS-DH"/>
    <property type="match status" value="1"/>
</dbReference>
<reference evidence="9 10" key="1">
    <citation type="submission" date="2020-02" db="EMBL/GenBank/DDBJ databases">
        <title>Whole-genome analyses of novel actinobacteria.</title>
        <authorList>
            <person name="Sahin N."/>
            <person name="Tatar D."/>
        </authorList>
    </citation>
    <scope>NUCLEOTIDE SEQUENCE [LARGE SCALE GENOMIC DNA]</scope>
    <source>
        <strain evidence="9 10">SB3404</strain>
    </source>
</reference>
<dbReference type="InterPro" id="IPR013968">
    <property type="entry name" value="PKS_KR"/>
</dbReference>
<evidence type="ECO:0000313" key="10">
    <source>
        <dbReference type="Proteomes" id="UP000477722"/>
    </source>
</evidence>
<keyword evidence="4" id="KW-0511">Multifunctional enzyme</keyword>
<feature type="region of interest" description="N-terminal hotdog fold" evidence="5">
    <location>
        <begin position="1"/>
        <end position="88"/>
    </location>
</feature>
<dbReference type="SUPFAM" id="SSF47336">
    <property type="entry name" value="ACP-like"/>
    <property type="match status" value="1"/>
</dbReference>
<dbReference type="InterPro" id="IPR016039">
    <property type="entry name" value="Thiolase-like"/>
</dbReference>
<dbReference type="Gene3D" id="1.10.1200.10">
    <property type="entry name" value="ACP-like"/>
    <property type="match status" value="1"/>
</dbReference>
<dbReference type="GO" id="GO:0031177">
    <property type="term" value="F:phosphopantetheine binding"/>
    <property type="evidence" value="ECO:0007669"/>
    <property type="project" value="InterPro"/>
</dbReference>
<dbReference type="InterPro" id="IPR042104">
    <property type="entry name" value="PKS_dehydratase_sf"/>
</dbReference>
<dbReference type="GO" id="GO:0004312">
    <property type="term" value="F:fatty acid synthase activity"/>
    <property type="evidence" value="ECO:0007669"/>
    <property type="project" value="TreeGrafter"/>
</dbReference>
<keyword evidence="3" id="KW-0808">Transferase</keyword>
<keyword evidence="10" id="KW-1185">Reference proteome</keyword>
<keyword evidence="2" id="KW-0597">Phosphoprotein</keyword>
<dbReference type="PANTHER" id="PTHR43775">
    <property type="entry name" value="FATTY ACID SYNTHASE"/>
    <property type="match status" value="1"/>
</dbReference>
<protein>
    <submittedName>
        <fullName evidence="9">SDR family NAD(P)-dependent oxidoreductase</fullName>
    </submittedName>
</protein>
<dbReference type="SUPFAM" id="SSF53901">
    <property type="entry name" value="Thiolase-like"/>
    <property type="match status" value="1"/>
</dbReference>
<dbReference type="EMBL" id="JAAKZZ010000679">
    <property type="protein sequence ID" value="NGO73282.1"/>
    <property type="molecule type" value="Genomic_DNA"/>
</dbReference>
<dbReference type="SMART" id="SM00823">
    <property type="entry name" value="PKS_PP"/>
    <property type="match status" value="1"/>
</dbReference>
<dbReference type="InterPro" id="IPR049900">
    <property type="entry name" value="PKS_mFAS_DH"/>
</dbReference>
<dbReference type="GO" id="GO:0004315">
    <property type="term" value="F:3-oxoacyl-[acyl-carrier-protein] synthase activity"/>
    <property type="evidence" value="ECO:0007669"/>
    <property type="project" value="InterPro"/>
</dbReference>
<feature type="domain" description="Carrier" evidence="6">
    <location>
        <begin position="754"/>
        <end position="829"/>
    </location>
</feature>
<dbReference type="PROSITE" id="PS52004">
    <property type="entry name" value="KS3_2"/>
    <property type="match status" value="1"/>
</dbReference>
<dbReference type="AlphaFoldDB" id="A0A6G4X815"/>
<dbReference type="InterPro" id="IPR020806">
    <property type="entry name" value="PKS_PP-bd"/>
</dbReference>
<feature type="region of interest" description="C-terminal hotdog fold" evidence="5">
    <location>
        <begin position="102"/>
        <end position="248"/>
    </location>
</feature>
<dbReference type="GO" id="GO:0017000">
    <property type="term" value="P:antibiotic biosynthetic process"/>
    <property type="evidence" value="ECO:0007669"/>
    <property type="project" value="UniProtKB-ARBA"/>
</dbReference>
<dbReference type="InterPro" id="IPR057326">
    <property type="entry name" value="KR_dom"/>
</dbReference>
<dbReference type="Pfam" id="PF22953">
    <property type="entry name" value="SpnB_Rossmann"/>
    <property type="match status" value="1"/>
</dbReference>
<evidence type="ECO:0000256" key="2">
    <source>
        <dbReference type="ARBA" id="ARBA00022553"/>
    </source>
</evidence>
<dbReference type="InterPro" id="IPR036736">
    <property type="entry name" value="ACP-like_sf"/>
</dbReference>
<evidence type="ECO:0000256" key="3">
    <source>
        <dbReference type="ARBA" id="ARBA00022679"/>
    </source>
</evidence>
<comment type="caution">
    <text evidence="5">Lacks conserved residue(s) required for the propagation of feature annotation.</text>
</comment>
<dbReference type="InterPro" id="IPR049551">
    <property type="entry name" value="PKS_DH_C"/>
</dbReference>
<dbReference type="InterPro" id="IPR036291">
    <property type="entry name" value="NAD(P)-bd_dom_sf"/>
</dbReference>
<dbReference type="SMART" id="SM00826">
    <property type="entry name" value="PKS_DH"/>
    <property type="match status" value="1"/>
</dbReference>
<sequence length="1090" mass="112730">VLVPGAALVEWALRAADEAGCGSVDDVVLRVPLVLPESGSVRVQVVVGAADADGRREVQVCSCAAPDGADGEWVCHATGALSPESGVRPGGFEAGAWPPAGARPVDLGGFYERAEAAGYGYGPAFRGLRAVWRDGSDLLAEVELPEAAGEPDGYGIHPALLDAALHPALLENESDSTGRAWLPFAWTGVTLWAGEATTVRVRLSPQHSGEQDEQGERGLRLLVADGVGAPVLTAESVVMRPVDIDRLRVAERRALSGLFTLDWTPLPAQPRAQLPSTAAAERPWAVLGDIPADLPAPEDPARYPGLDSLLAAVDGGEPVPSVVLAGVPQDEELDTEELDTGGLALAGRILGLLQTWLAEPRLADARLAIVTRGGAAATADGAVDTAAAAVWGLVRGAQAEHPDRFVLLDLDPGGQRLDGGVRSALTYAVDADESQLAVRSGKLLVPRLVRGGADRGTAEPADGFDRPDALDPDGTVLITGGTGTLGGRTAEHLVRVWGVRHLLLASRRGPEAPGAAELADRLRELGADVRVAASDIGDPEAVAALVAGIDPAHRLTGVIHAAGVLDDAVITSQSPERLARVWAPKAAAALNLHEATADLPLEMFVLFSSAAGVVGNAGQSGYAAASAFVDALAAHRRSLGLPGLSIAWGLWEQTSEMTGHLAAADLARLARSGFAALPTERALGLLDAAWQPARALTVAADIDVRRVPGGDLPVLLRGLAGRAGRRAAAAASGGTRASELTSRFAGLDEADRLAATAEMVRDCVAVVLGYASPAEVRTEASFKNLGFDSLTAVELRNRLSAASGLRLPATLAFDYPTPDALAGYLSTQLAGQPRPAGGQAAAATAATDEPVAIVAMTCRFPGGVASPEELWKLVDEGVDTMGEFPTDRGWKLDGLFHPDPDHPGTSYADEGAFLYDADRFDAAFFEISPREALAMDPQQRLLLEASWELLERARIDPASLRGSRTGVYAGVMYHDYASGLSEAGDANLEGYAMLASSGSAASGRVSYTLGLEGPAVTVDTACSSSLTAMHLAAQALRQGECELALAGGVTVMATPEVFTGFSRQRGLAPDGRCKPFAAAADGTGWGEGVG</sequence>
<dbReference type="SUPFAM" id="SSF51735">
    <property type="entry name" value="NAD(P)-binding Rossmann-fold domains"/>
    <property type="match status" value="2"/>
</dbReference>
<dbReference type="PROSITE" id="PS52019">
    <property type="entry name" value="PKS_MFAS_DH"/>
    <property type="match status" value="1"/>
</dbReference>
<evidence type="ECO:0000256" key="4">
    <source>
        <dbReference type="ARBA" id="ARBA00023268"/>
    </source>
</evidence>
<dbReference type="FunFam" id="1.10.1200.10:FF:000007">
    <property type="entry name" value="Probable polyketide synthase pks17"/>
    <property type="match status" value="1"/>
</dbReference>
<dbReference type="InterPro" id="IPR020807">
    <property type="entry name" value="PKS_DH"/>
</dbReference>
<dbReference type="Gene3D" id="3.40.50.720">
    <property type="entry name" value="NAD(P)-binding Rossmann-like Domain"/>
    <property type="match status" value="1"/>
</dbReference>
<dbReference type="Pfam" id="PF08659">
    <property type="entry name" value="KR"/>
    <property type="match status" value="1"/>
</dbReference>
<dbReference type="Pfam" id="PF21089">
    <property type="entry name" value="PKS_DH_N"/>
    <property type="match status" value="1"/>
</dbReference>
<dbReference type="CDD" id="cd08956">
    <property type="entry name" value="KR_3_FAS_SDR_x"/>
    <property type="match status" value="1"/>
</dbReference>
<proteinExistence type="predicted"/>
<dbReference type="Pfam" id="PF00550">
    <property type="entry name" value="PP-binding"/>
    <property type="match status" value="1"/>
</dbReference>
<dbReference type="PROSITE" id="PS00606">
    <property type="entry name" value="KS3_1"/>
    <property type="match status" value="1"/>
</dbReference>
<evidence type="ECO:0000259" key="7">
    <source>
        <dbReference type="PROSITE" id="PS52004"/>
    </source>
</evidence>
<feature type="domain" description="Ketosynthase family 3 (KS3)" evidence="7">
    <location>
        <begin position="848"/>
        <end position="1090"/>
    </location>
</feature>
<dbReference type="InterPro" id="IPR055123">
    <property type="entry name" value="SpnB-like_Rossmann"/>
</dbReference>
<dbReference type="RefSeq" id="WP_165302938.1">
    <property type="nucleotide sequence ID" value="NZ_JAAKZZ010000679.1"/>
</dbReference>
<feature type="non-terminal residue" evidence="9">
    <location>
        <position position="1"/>
    </location>
</feature>
<dbReference type="SMART" id="SM00822">
    <property type="entry name" value="PKS_KR"/>
    <property type="match status" value="1"/>
</dbReference>
<dbReference type="SMART" id="SM01294">
    <property type="entry name" value="PKS_PP_betabranch"/>
    <property type="match status" value="1"/>
</dbReference>
<gene>
    <name evidence="9" type="ORF">G5C65_34125</name>
</gene>
<name>A0A6G4X815_9ACTN</name>
<accession>A0A6G4X815</accession>
<dbReference type="InterPro" id="IPR009081">
    <property type="entry name" value="PP-bd_ACP"/>
</dbReference>
<dbReference type="Pfam" id="PF00109">
    <property type="entry name" value="ketoacyl-synt"/>
    <property type="match status" value="1"/>
</dbReference>
<dbReference type="InterPro" id="IPR050091">
    <property type="entry name" value="PKS_NRPS_Biosynth_Enz"/>
</dbReference>
<evidence type="ECO:0000259" key="6">
    <source>
        <dbReference type="PROSITE" id="PS50075"/>
    </source>
</evidence>
<dbReference type="GO" id="GO:0006633">
    <property type="term" value="P:fatty acid biosynthetic process"/>
    <property type="evidence" value="ECO:0007669"/>
    <property type="project" value="InterPro"/>
</dbReference>
<feature type="non-terminal residue" evidence="9">
    <location>
        <position position="1090"/>
    </location>
</feature>
<evidence type="ECO:0000259" key="8">
    <source>
        <dbReference type="PROSITE" id="PS52019"/>
    </source>
</evidence>
<dbReference type="InterPro" id="IPR049552">
    <property type="entry name" value="PKS_DH_N"/>
</dbReference>
<dbReference type="InterPro" id="IPR020841">
    <property type="entry name" value="PKS_Beta-ketoAc_synthase_dom"/>
</dbReference>
<evidence type="ECO:0000256" key="5">
    <source>
        <dbReference type="PROSITE-ProRule" id="PRU01363"/>
    </source>
</evidence>
<evidence type="ECO:0000256" key="1">
    <source>
        <dbReference type="ARBA" id="ARBA00022450"/>
    </source>
</evidence>
<dbReference type="PANTHER" id="PTHR43775:SF51">
    <property type="entry name" value="INACTIVE PHENOLPHTHIOCEROL SYNTHESIS POLYKETIDE SYNTHASE TYPE I PKS1-RELATED"/>
    <property type="match status" value="1"/>
</dbReference>
<keyword evidence="1" id="KW-0596">Phosphopantetheine</keyword>
<dbReference type="Proteomes" id="UP000477722">
    <property type="component" value="Unassembled WGS sequence"/>
</dbReference>
<dbReference type="InterPro" id="IPR018201">
    <property type="entry name" value="Ketoacyl_synth_AS"/>
</dbReference>
<dbReference type="Gene3D" id="3.40.47.10">
    <property type="match status" value="1"/>
</dbReference>
<dbReference type="PROSITE" id="PS50075">
    <property type="entry name" value="CARRIER"/>
    <property type="match status" value="1"/>
</dbReference>
<evidence type="ECO:0000313" key="9">
    <source>
        <dbReference type="EMBL" id="NGO73282.1"/>
    </source>
</evidence>
<dbReference type="SMART" id="SM00825">
    <property type="entry name" value="PKS_KS"/>
    <property type="match status" value="1"/>
</dbReference>
<organism evidence="9 10">
    <name type="scientific">Streptomyces boncukensis</name>
    <dbReference type="NCBI Taxonomy" id="2711219"/>
    <lineage>
        <taxon>Bacteria</taxon>
        <taxon>Bacillati</taxon>
        <taxon>Actinomycetota</taxon>
        <taxon>Actinomycetes</taxon>
        <taxon>Kitasatosporales</taxon>
        <taxon>Streptomycetaceae</taxon>
        <taxon>Streptomyces</taxon>
    </lineage>
</organism>
<feature type="domain" description="PKS/mFAS DH" evidence="8">
    <location>
        <begin position="1"/>
        <end position="248"/>
    </location>
</feature>
<comment type="caution">
    <text evidence="9">The sequence shown here is derived from an EMBL/GenBank/DDBJ whole genome shotgun (WGS) entry which is preliminary data.</text>
</comment>
<dbReference type="Gene3D" id="3.10.129.110">
    <property type="entry name" value="Polyketide synthase dehydratase"/>
    <property type="match status" value="1"/>
</dbReference>
<dbReference type="InterPro" id="IPR014030">
    <property type="entry name" value="Ketoacyl_synth_N"/>
</dbReference>
<dbReference type="CDD" id="cd00833">
    <property type="entry name" value="PKS"/>
    <property type="match status" value="1"/>
</dbReference>